<keyword evidence="3" id="KW-1185">Reference proteome</keyword>
<proteinExistence type="predicted"/>
<sequence length="247" mass="26677">MPPKRELVCGEAFEFVDGGHQDSGDERMSEASGGTEVDAGSVEDDVIGSPRTEGLERRPMLRDASSQPEGFQGANDVSMQLEEKLRLEQEFQSRTGHAKPPGGRYLCAVCTSGRSARRAYPHLDALIRHAETTTSGAYTAAHLAYARALIELKAEISGERLGENLASISDPCCPRSELVFSPPSSPPSLPPGGGDYILLRWGRSLPHMRGGERSRPPDDCGGECLPQSRTGGEFPPHFSERGRVFSP</sequence>
<feature type="compositionally biased region" description="Basic and acidic residues" evidence="1">
    <location>
        <begin position="17"/>
        <end position="29"/>
    </location>
</feature>
<feature type="compositionally biased region" description="Basic and acidic residues" evidence="1">
    <location>
        <begin position="238"/>
        <end position="247"/>
    </location>
</feature>
<gene>
    <name evidence="2" type="ORF">KFL_000250270</name>
</gene>
<reference evidence="2 3" key="1">
    <citation type="journal article" date="2014" name="Nat. Commun.">
        <title>Klebsormidium flaccidum genome reveals primary factors for plant terrestrial adaptation.</title>
        <authorList>
            <person name="Hori K."/>
            <person name="Maruyama F."/>
            <person name="Fujisawa T."/>
            <person name="Togashi T."/>
            <person name="Yamamoto N."/>
            <person name="Seo M."/>
            <person name="Sato S."/>
            <person name="Yamada T."/>
            <person name="Mori H."/>
            <person name="Tajima N."/>
            <person name="Moriyama T."/>
            <person name="Ikeuchi M."/>
            <person name="Watanabe M."/>
            <person name="Wada H."/>
            <person name="Kobayashi K."/>
            <person name="Saito M."/>
            <person name="Masuda T."/>
            <person name="Sasaki-Sekimoto Y."/>
            <person name="Mashiguchi K."/>
            <person name="Awai K."/>
            <person name="Shimojima M."/>
            <person name="Masuda S."/>
            <person name="Iwai M."/>
            <person name="Nobusawa T."/>
            <person name="Narise T."/>
            <person name="Kondo S."/>
            <person name="Saito H."/>
            <person name="Sato R."/>
            <person name="Murakawa M."/>
            <person name="Ihara Y."/>
            <person name="Oshima-Yamada Y."/>
            <person name="Ohtaka K."/>
            <person name="Satoh M."/>
            <person name="Sonobe K."/>
            <person name="Ishii M."/>
            <person name="Ohtani R."/>
            <person name="Kanamori-Sato M."/>
            <person name="Honoki R."/>
            <person name="Miyazaki D."/>
            <person name="Mochizuki H."/>
            <person name="Umetsu J."/>
            <person name="Higashi K."/>
            <person name="Shibata D."/>
            <person name="Kamiya Y."/>
            <person name="Sato N."/>
            <person name="Nakamura Y."/>
            <person name="Tabata S."/>
            <person name="Ida S."/>
            <person name="Kurokawa K."/>
            <person name="Ohta H."/>
        </authorList>
    </citation>
    <scope>NUCLEOTIDE SEQUENCE [LARGE SCALE GENOMIC DNA]</scope>
    <source>
        <strain evidence="2 3">NIES-2285</strain>
    </source>
</reference>
<name>A0A1Y1HKM9_KLENI</name>
<feature type="compositionally biased region" description="Basic and acidic residues" evidence="1">
    <location>
        <begin position="209"/>
        <end position="218"/>
    </location>
</feature>
<dbReference type="Proteomes" id="UP000054558">
    <property type="component" value="Unassembled WGS sequence"/>
</dbReference>
<accession>A0A1Y1HKM9</accession>
<evidence type="ECO:0000256" key="1">
    <source>
        <dbReference type="SAM" id="MobiDB-lite"/>
    </source>
</evidence>
<feature type="region of interest" description="Disordered" evidence="1">
    <location>
        <begin position="16"/>
        <end position="73"/>
    </location>
</feature>
<organism evidence="2 3">
    <name type="scientific">Klebsormidium nitens</name>
    <name type="common">Green alga</name>
    <name type="synonym">Ulothrix nitens</name>
    <dbReference type="NCBI Taxonomy" id="105231"/>
    <lineage>
        <taxon>Eukaryota</taxon>
        <taxon>Viridiplantae</taxon>
        <taxon>Streptophyta</taxon>
        <taxon>Klebsormidiophyceae</taxon>
        <taxon>Klebsormidiales</taxon>
        <taxon>Klebsormidiaceae</taxon>
        <taxon>Klebsormidium</taxon>
    </lineage>
</organism>
<protein>
    <submittedName>
        <fullName evidence="2">Uncharacterized protein</fullName>
    </submittedName>
</protein>
<evidence type="ECO:0000313" key="2">
    <source>
        <dbReference type="EMBL" id="GAQ79150.1"/>
    </source>
</evidence>
<dbReference type="AlphaFoldDB" id="A0A1Y1HKM9"/>
<feature type="region of interest" description="Disordered" evidence="1">
    <location>
        <begin position="207"/>
        <end position="247"/>
    </location>
</feature>
<dbReference type="EMBL" id="DF236974">
    <property type="protein sequence ID" value="GAQ79150.1"/>
    <property type="molecule type" value="Genomic_DNA"/>
</dbReference>
<evidence type="ECO:0000313" key="3">
    <source>
        <dbReference type="Proteomes" id="UP000054558"/>
    </source>
</evidence>